<dbReference type="InterPro" id="IPR036034">
    <property type="entry name" value="PDZ_sf"/>
</dbReference>
<dbReference type="Pfam" id="PF03572">
    <property type="entry name" value="Peptidase_S41"/>
    <property type="match status" value="1"/>
</dbReference>
<accession>A0A840ELT1</accession>
<name>A0A840ELT1_9FLAO</name>
<feature type="signal peptide" evidence="1">
    <location>
        <begin position="1"/>
        <end position="22"/>
    </location>
</feature>
<dbReference type="InterPro" id="IPR005151">
    <property type="entry name" value="Tail-specific_protease"/>
</dbReference>
<dbReference type="AlphaFoldDB" id="A0A840ELT1"/>
<dbReference type="SUPFAM" id="SSF52096">
    <property type="entry name" value="ClpP/crotonase"/>
    <property type="match status" value="1"/>
</dbReference>
<keyword evidence="1" id="KW-0732">Signal</keyword>
<keyword evidence="4" id="KW-1185">Reference proteome</keyword>
<dbReference type="SMART" id="SM00245">
    <property type="entry name" value="TSPc"/>
    <property type="match status" value="1"/>
</dbReference>
<comment type="caution">
    <text evidence="3">The sequence shown here is derived from an EMBL/GenBank/DDBJ whole genome shotgun (WGS) entry which is preliminary data.</text>
</comment>
<sequence>MIKKPFLYLCLTGLLLSLTSCFDDNDDVVSKADPSDINNFIWRGLNHYYLYKSSVPNLANNAFATSEDYLRFLASENNPKDFFNKLLSQSEDRFSFITDDYISLEKAFQGVSKSNGMAFGLVRINNTNDIFGYVRYVMPNSDAEAKQVKRGMIFNRVNNTKLSVNNYENLLNNEQYSIGLATLIDDNLEDIATEIPLNKQELTENPIHITKIIEKENQKIGYLLYNSFTSSFDSELNAVFSNFKAANIDNLIIDLRYNGGGSIETCSDLASMITGQFNEELFITQVYNENFPEESRKFNNKINTGASINSLGLTRVYILTTQSSASASELLISALLPYIDVVQIGEATRGKFQGSITVYDSPRFTKVNVNPNHTYAMQPLILKAVNANGFTDYIDGITPNIEVEEDYFNLKPLGDENQELFLQTAINHIIGNASTRLHFTYQNKFEELYENKSNSPIFQRMYK</sequence>
<dbReference type="CDD" id="cd07561">
    <property type="entry name" value="Peptidase_S41_CPP_like"/>
    <property type="match status" value="1"/>
</dbReference>
<evidence type="ECO:0000256" key="1">
    <source>
        <dbReference type="SAM" id="SignalP"/>
    </source>
</evidence>
<reference evidence="3 4" key="1">
    <citation type="submission" date="2020-08" db="EMBL/GenBank/DDBJ databases">
        <title>Genomic Encyclopedia of Type Strains, Phase IV (KMG-IV): sequencing the most valuable type-strain genomes for metagenomic binning, comparative biology and taxonomic classification.</title>
        <authorList>
            <person name="Goeker M."/>
        </authorList>
    </citation>
    <scope>NUCLEOTIDE SEQUENCE [LARGE SCALE GENOMIC DNA]</scope>
    <source>
        <strain evidence="3 4">DSM 29568</strain>
    </source>
</reference>
<dbReference type="Gene3D" id="3.30.750.170">
    <property type="match status" value="1"/>
</dbReference>
<dbReference type="Proteomes" id="UP000553034">
    <property type="component" value="Unassembled WGS sequence"/>
</dbReference>
<dbReference type="GO" id="GO:0008236">
    <property type="term" value="F:serine-type peptidase activity"/>
    <property type="evidence" value="ECO:0007669"/>
    <property type="project" value="InterPro"/>
</dbReference>
<protein>
    <submittedName>
        <fullName evidence="3">C-terminal processing protease CtpA/Prc</fullName>
    </submittedName>
</protein>
<evidence type="ECO:0000313" key="4">
    <source>
        <dbReference type="Proteomes" id="UP000553034"/>
    </source>
</evidence>
<dbReference type="Gene3D" id="3.90.226.10">
    <property type="entry name" value="2-enoyl-CoA Hydratase, Chain A, domain 1"/>
    <property type="match status" value="1"/>
</dbReference>
<feature type="domain" description="Tail specific protease" evidence="2">
    <location>
        <begin position="190"/>
        <end position="404"/>
    </location>
</feature>
<dbReference type="EMBL" id="JACIFO010000001">
    <property type="protein sequence ID" value="MBB4118051.1"/>
    <property type="molecule type" value="Genomic_DNA"/>
</dbReference>
<feature type="chain" id="PRO_5033054201" evidence="1">
    <location>
        <begin position="23"/>
        <end position="463"/>
    </location>
</feature>
<dbReference type="PROSITE" id="PS51257">
    <property type="entry name" value="PROKAR_LIPOPROTEIN"/>
    <property type="match status" value="1"/>
</dbReference>
<gene>
    <name evidence="3" type="ORF">GGR32_000323</name>
</gene>
<proteinExistence type="predicted"/>
<dbReference type="GO" id="GO:0006508">
    <property type="term" value="P:proteolysis"/>
    <property type="evidence" value="ECO:0007669"/>
    <property type="project" value="UniProtKB-KW"/>
</dbReference>
<dbReference type="GO" id="GO:0004175">
    <property type="term" value="F:endopeptidase activity"/>
    <property type="evidence" value="ECO:0007669"/>
    <property type="project" value="TreeGrafter"/>
</dbReference>
<dbReference type="Gene3D" id="2.30.42.10">
    <property type="match status" value="1"/>
</dbReference>
<evidence type="ECO:0000313" key="3">
    <source>
        <dbReference type="EMBL" id="MBB4118051.1"/>
    </source>
</evidence>
<dbReference type="GO" id="GO:0007165">
    <property type="term" value="P:signal transduction"/>
    <property type="evidence" value="ECO:0007669"/>
    <property type="project" value="TreeGrafter"/>
</dbReference>
<dbReference type="PANTHER" id="PTHR32060:SF30">
    <property type="entry name" value="CARBOXY-TERMINAL PROCESSING PROTEASE CTPA"/>
    <property type="match status" value="1"/>
</dbReference>
<organism evidence="3 4">
    <name type="scientific">Mesonia hippocampi</name>
    <dbReference type="NCBI Taxonomy" id="1628250"/>
    <lineage>
        <taxon>Bacteria</taxon>
        <taxon>Pseudomonadati</taxon>
        <taxon>Bacteroidota</taxon>
        <taxon>Flavobacteriia</taxon>
        <taxon>Flavobacteriales</taxon>
        <taxon>Flavobacteriaceae</taxon>
        <taxon>Mesonia</taxon>
    </lineage>
</organism>
<keyword evidence="3" id="KW-0645">Protease</keyword>
<dbReference type="InterPro" id="IPR041613">
    <property type="entry name" value="Pept_S41_N"/>
</dbReference>
<dbReference type="RefSeq" id="WP_183475688.1">
    <property type="nucleotide sequence ID" value="NZ_JACIFO010000001.1"/>
</dbReference>
<dbReference type="Pfam" id="PF18294">
    <property type="entry name" value="Pept_S41_N"/>
    <property type="match status" value="1"/>
</dbReference>
<dbReference type="PANTHER" id="PTHR32060">
    <property type="entry name" value="TAIL-SPECIFIC PROTEASE"/>
    <property type="match status" value="1"/>
</dbReference>
<dbReference type="InterPro" id="IPR029045">
    <property type="entry name" value="ClpP/crotonase-like_dom_sf"/>
</dbReference>
<evidence type="ECO:0000259" key="2">
    <source>
        <dbReference type="SMART" id="SM00245"/>
    </source>
</evidence>
<dbReference type="GO" id="GO:0030288">
    <property type="term" value="C:outer membrane-bounded periplasmic space"/>
    <property type="evidence" value="ECO:0007669"/>
    <property type="project" value="TreeGrafter"/>
</dbReference>
<keyword evidence="3" id="KW-0378">Hydrolase</keyword>